<sequence>MARLTVAAVTPSYNQGRFIGRTIDSVLSQGVADLEYVVMDGGSTDETVAVLQSYGDRLSYRSEPDKGQPDAVNKGIAATSGEIIAWLNSDDVYTPGTLQAVLDVFEKNPEVDVVYGDADHIDENDVFLEDYPAEPFDLKRLKGRCILCQPAAFFRRRVVDRFGALDLRWQYTLDYEFWLRLAKGGAVFRYLPQKLAGSRFYPQTKTSGAKLTVHSEINDMMRHTFGRVPDRWLYNYAHALVREQWQVADGSALFTPAVALASWQASLRWNRNLSPTVLRTTASWLTRGLIRPGGDAA</sequence>
<protein>
    <submittedName>
        <fullName evidence="2">Glycosyltransferase</fullName>
    </submittedName>
</protein>
<name>A0A7C9IPH3_9BACT</name>
<feature type="domain" description="Glycosyltransferase 2-like" evidence="1">
    <location>
        <begin position="9"/>
        <end position="160"/>
    </location>
</feature>
<dbReference type="PANTHER" id="PTHR43685">
    <property type="entry name" value="GLYCOSYLTRANSFERASE"/>
    <property type="match status" value="1"/>
</dbReference>
<reference evidence="2 3" key="1">
    <citation type="submission" date="2020-01" db="EMBL/GenBank/DDBJ databases">
        <title>Genome sequence of Desulfovibrio aerotolerans DSM 16695(T).</title>
        <authorList>
            <person name="Karnachuk O."/>
            <person name="Avakyan M."/>
            <person name="Mardanov A."/>
            <person name="Kadnikov V."/>
            <person name="Ravin N."/>
        </authorList>
    </citation>
    <scope>NUCLEOTIDE SEQUENCE [LARGE SCALE GENOMIC DNA]</scope>
    <source>
        <strain evidence="2 3">DSM 16695</strain>
    </source>
</reference>
<evidence type="ECO:0000259" key="1">
    <source>
        <dbReference type="Pfam" id="PF00535"/>
    </source>
</evidence>
<dbReference type="Proteomes" id="UP000482487">
    <property type="component" value="Unassembled WGS sequence"/>
</dbReference>
<comment type="caution">
    <text evidence="2">The sequence shown here is derived from an EMBL/GenBank/DDBJ whole genome shotgun (WGS) entry which is preliminary data.</text>
</comment>
<dbReference type="PANTHER" id="PTHR43685:SF2">
    <property type="entry name" value="GLYCOSYLTRANSFERASE 2-LIKE DOMAIN-CONTAINING PROTEIN"/>
    <property type="match status" value="1"/>
</dbReference>
<dbReference type="InterPro" id="IPR050834">
    <property type="entry name" value="Glycosyltransf_2"/>
</dbReference>
<keyword evidence="3" id="KW-1185">Reference proteome</keyword>
<dbReference type="Gene3D" id="3.90.550.10">
    <property type="entry name" value="Spore Coat Polysaccharide Biosynthesis Protein SpsA, Chain A"/>
    <property type="match status" value="1"/>
</dbReference>
<dbReference type="InterPro" id="IPR001173">
    <property type="entry name" value="Glyco_trans_2-like"/>
</dbReference>
<accession>A0A7C9IPH3</accession>
<keyword evidence="2" id="KW-0808">Transferase</keyword>
<dbReference type="GO" id="GO:0016740">
    <property type="term" value="F:transferase activity"/>
    <property type="evidence" value="ECO:0007669"/>
    <property type="project" value="UniProtKB-KW"/>
</dbReference>
<gene>
    <name evidence="2" type="ORF">GTA51_19510</name>
</gene>
<dbReference type="SUPFAM" id="SSF53448">
    <property type="entry name" value="Nucleotide-diphospho-sugar transferases"/>
    <property type="match status" value="1"/>
</dbReference>
<proteinExistence type="predicted"/>
<organism evidence="2 3">
    <name type="scientific">Solidesulfovibrio aerotolerans</name>
    <dbReference type="NCBI Taxonomy" id="295255"/>
    <lineage>
        <taxon>Bacteria</taxon>
        <taxon>Pseudomonadati</taxon>
        <taxon>Thermodesulfobacteriota</taxon>
        <taxon>Desulfovibrionia</taxon>
        <taxon>Desulfovibrionales</taxon>
        <taxon>Desulfovibrionaceae</taxon>
        <taxon>Solidesulfovibrio</taxon>
    </lineage>
</organism>
<dbReference type="Pfam" id="PF00535">
    <property type="entry name" value="Glycos_transf_2"/>
    <property type="match status" value="1"/>
</dbReference>
<evidence type="ECO:0000313" key="3">
    <source>
        <dbReference type="Proteomes" id="UP000482487"/>
    </source>
</evidence>
<dbReference type="EMBL" id="WVUD01000073">
    <property type="protein sequence ID" value="MYL85286.1"/>
    <property type="molecule type" value="Genomic_DNA"/>
</dbReference>
<dbReference type="OrthoDB" id="433681at2"/>
<dbReference type="CDD" id="cd06433">
    <property type="entry name" value="GT_2_WfgS_like"/>
    <property type="match status" value="1"/>
</dbReference>
<dbReference type="InterPro" id="IPR029044">
    <property type="entry name" value="Nucleotide-diphossugar_trans"/>
</dbReference>
<dbReference type="AlphaFoldDB" id="A0A7C9IPH3"/>
<evidence type="ECO:0000313" key="2">
    <source>
        <dbReference type="EMBL" id="MYL85286.1"/>
    </source>
</evidence>